<evidence type="ECO:0000313" key="3">
    <source>
        <dbReference type="Proteomes" id="UP000270296"/>
    </source>
</evidence>
<dbReference type="Proteomes" id="UP000270296">
    <property type="component" value="Unassembled WGS sequence"/>
</dbReference>
<name>A0A183IYN6_9BILA</name>
<feature type="region of interest" description="Disordered" evidence="1">
    <location>
        <begin position="1"/>
        <end position="26"/>
    </location>
</feature>
<accession>A0A183IYN6</accession>
<evidence type="ECO:0000256" key="1">
    <source>
        <dbReference type="SAM" id="MobiDB-lite"/>
    </source>
</evidence>
<gene>
    <name evidence="2" type="ORF">SBAD_LOCUS8734</name>
</gene>
<evidence type="ECO:0000313" key="4">
    <source>
        <dbReference type="WBParaSite" id="SBAD_0000904701-mRNA-1"/>
    </source>
</evidence>
<feature type="compositionally biased region" description="Polar residues" evidence="1">
    <location>
        <begin position="16"/>
        <end position="26"/>
    </location>
</feature>
<dbReference type="WBParaSite" id="SBAD_0000904701-mRNA-1">
    <property type="protein sequence ID" value="SBAD_0000904701-mRNA-1"/>
    <property type="gene ID" value="SBAD_0000904701"/>
</dbReference>
<evidence type="ECO:0000313" key="2">
    <source>
        <dbReference type="EMBL" id="VDP18932.1"/>
    </source>
</evidence>
<reference evidence="2 3" key="2">
    <citation type="submission" date="2018-11" db="EMBL/GenBank/DDBJ databases">
        <authorList>
            <consortium name="Pathogen Informatics"/>
        </authorList>
    </citation>
    <scope>NUCLEOTIDE SEQUENCE [LARGE SCALE GENOMIC DNA]</scope>
</reference>
<reference evidence="4" key="1">
    <citation type="submission" date="2016-06" db="UniProtKB">
        <authorList>
            <consortium name="WormBaseParasite"/>
        </authorList>
    </citation>
    <scope>IDENTIFICATION</scope>
</reference>
<organism evidence="4">
    <name type="scientific">Soboliphyme baturini</name>
    <dbReference type="NCBI Taxonomy" id="241478"/>
    <lineage>
        <taxon>Eukaryota</taxon>
        <taxon>Metazoa</taxon>
        <taxon>Ecdysozoa</taxon>
        <taxon>Nematoda</taxon>
        <taxon>Enoplea</taxon>
        <taxon>Dorylaimia</taxon>
        <taxon>Dioctophymatida</taxon>
        <taxon>Dioctophymatoidea</taxon>
        <taxon>Soboliphymatidae</taxon>
        <taxon>Soboliphyme</taxon>
    </lineage>
</organism>
<proteinExistence type="predicted"/>
<keyword evidence="3" id="KW-1185">Reference proteome</keyword>
<sequence length="91" mass="10098">MVNLSPEKNRDIPMACTSSPLMGPNSETTRNLVSQLVDSCYTKDTVASDLHSKMGLRDREGRKFLDSPNKSTGLKNESFRDFRKSFGNAGL</sequence>
<dbReference type="EMBL" id="UZAM01011909">
    <property type="protein sequence ID" value="VDP18932.1"/>
    <property type="molecule type" value="Genomic_DNA"/>
</dbReference>
<protein>
    <submittedName>
        <fullName evidence="2 4">Uncharacterized protein</fullName>
    </submittedName>
</protein>
<dbReference type="AlphaFoldDB" id="A0A183IYN6"/>